<feature type="compositionally biased region" description="Polar residues" evidence="6">
    <location>
        <begin position="7"/>
        <end position="24"/>
    </location>
</feature>
<dbReference type="GO" id="GO:0009536">
    <property type="term" value="C:plastid"/>
    <property type="evidence" value="ECO:0007669"/>
    <property type="project" value="UniProtKB-SubCell"/>
</dbReference>
<evidence type="ECO:0000256" key="2">
    <source>
        <dbReference type="ARBA" id="ARBA00005636"/>
    </source>
</evidence>
<keyword evidence="4 9" id="KW-0689">Ribosomal protein</keyword>
<dbReference type="SMART" id="SM01382">
    <property type="entry name" value="Ribosomal_L2_C"/>
    <property type="match status" value="1"/>
</dbReference>
<dbReference type="PANTHER" id="PTHR13691:SF5">
    <property type="entry name" value="LARGE RIBOSOMAL SUBUNIT PROTEIN UL2M"/>
    <property type="match status" value="1"/>
</dbReference>
<dbReference type="FunFam" id="2.30.30.30:FF:000008">
    <property type="entry name" value="50S ribosomal protein L2, chloroplastic"/>
    <property type="match status" value="1"/>
</dbReference>
<dbReference type="InterPro" id="IPR022671">
    <property type="entry name" value="Ribosomal_uL2_CS"/>
</dbReference>
<dbReference type="GO" id="GO:0032543">
    <property type="term" value="P:mitochondrial translation"/>
    <property type="evidence" value="ECO:0007669"/>
    <property type="project" value="TreeGrafter"/>
</dbReference>
<dbReference type="AlphaFoldDB" id="A0A0X9U748"/>
<dbReference type="FunFam" id="2.40.50.140:FF:000029">
    <property type="entry name" value="50S ribosomal protein L2, chloroplastic"/>
    <property type="match status" value="1"/>
</dbReference>
<dbReference type="InterPro" id="IPR002171">
    <property type="entry name" value="Ribosomal_uL2"/>
</dbReference>
<protein>
    <submittedName>
        <fullName evidence="9">Ribosomal protein L2</fullName>
    </submittedName>
</protein>
<keyword evidence="3 9" id="KW-0934">Plastid</keyword>
<proteinExistence type="inferred from homology"/>
<dbReference type="Pfam" id="PF00181">
    <property type="entry name" value="Ribosomal_L2_N"/>
    <property type="match status" value="1"/>
</dbReference>
<geneLocation type="chloroplast" evidence="9"/>
<feature type="region of interest" description="Disordered" evidence="6">
    <location>
        <begin position="1"/>
        <end position="24"/>
    </location>
</feature>
<evidence type="ECO:0000256" key="4">
    <source>
        <dbReference type="ARBA" id="ARBA00022980"/>
    </source>
</evidence>
<feature type="domain" description="Large ribosomal subunit protein uL2 C-terminal" evidence="7">
    <location>
        <begin position="122"/>
        <end position="238"/>
    </location>
</feature>
<dbReference type="SMART" id="SM01383">
    <property type="entry name" value="Ribosomal_L2"/>
    <property type="match status" value="1"/>
</dbReference>
<dbReference type="NCBIfam" id="TIGR01171">
    <property type="entry name" value="rplB_bact"/>
    <property type="match status" value="1"/>
</dbReference>
<feature type="region of interest" description="Disordered" evidence="6">
    <location>
        <begin position="414"/>
        <end position="442"/>
    </location>
</feature>
<sequence length="567" mass="62886">MAIHLYKTSTPSTRNGTVDSQVKSNPRNNLIYGQHHCGKGRNARGIITARHRGGGHKRLYRKIDFRRNEKDIYGRIVTIEYDPNRNAYICLIHYGDGEKRYILHPRGAIIGDTIVSGTEVPIKMGNALPLTDMPLGTAIHNIEITLGKGGQLVRAAGAVAKLIAKEGKSATLKLPSGEVRLISKNCSATVGQVGNVGANQKSLGRAGSKRWLGKRPVVRGVVMNPVDHPHGGSVQGAPLLWVLSLMLIVSHLVVLRKGKVRLSAHFTTSSLDFPLLSFDLLFSSEREVISVTPSGLLCLVSPKEMVHIDGRTTGIEPARGGFTIHCLNPLGYIRPYPHTGLSLHLRSDPFLTPLSLLSKRSFFLSLQVLSRGKENFYFLKLKLPGKASNKTKRLGCSLHCFDFTLLKIKDRGRAGSEGSFSRQRASSKHLPTPNKMKSSKRNFQKRAPIRENHCTLASCIGFQTCAPLFYKLLSPYLLTKMGYLKKPLSTNLRRILSKISSKSFLRMLERIPFLLVRLSKVRFLTKCLCANSGLKTLDQRERKGNSNNNIQCEGKVVVNHQLIGRRK</sequence>
<dbReference type="InterPro" id="IPR022669">
    <property type="entry name" value="Ribosomal_uL2_C"/>
</dbReference>
<comment type="similarity">
    <text evidence="2">Belongs to the universal ribosomal protein uL2 family.</text>
</comment>
<keyword evidence="5" id="KW-0687">Ribonucleoprotein</keyword>
<dbReference type="SUPFAM" id="SSF50104">
    <property type="entry name" value="Translation proteins SH3-like domain"/>
    <property type="match status" value="1"/>
</dbReference>
<evidence type="ECO:0000256" key="3">
    <source>
        <dbReference type="ARBA" id="ARBA00022640"/>
    </source>
</evidence>
<dbReference type="InterPro" id="IPR005880">
    <property type="entry name" value="Ribosomal_uL2_bac/org-type"/>
</dbReference>
<name>A0A0X9U748_LAVAN</name>
<dbReference type="Pfam" id="PF03947">
    <property type="entry name" value="Ribosomal_L2_C"/>
    <property type="match status" value="1"/>
</dbReference>
<dbReference type="GO" id="GO:0016740">
    <property type="term" value="F:transferase activity"/>
    <property type="evidence" value="ECO:0007669"/>
    <property type="project" value="InterPro"/>
</dbReference>
<dbReference type="RefSeq" id="YP_009232109.1">
    <property type="nucleotide sequence ID" value="NC_029370.1"/>
</dbReference>
<dbReference type="EMBL" id="KT948988">
    <property type="protein sequence ID" value="AMA20327.1"/>
    <property type="molecule type" value="Genomic_DNA"/>
</dbReference>
<evidence type="ECO:0000313" key="9">
    <source>
        <dbReference type="EMBL" id="AMA20327.1"/>
    </source>
</evidence>
<evidence type="ECO:0000259" key="7">
    <source>
        <dbReference type="SMART" id="SM01382"/>
    </source>
</evidence>
<evidence type="ECO:0000256" key="6">
    <source>
        <dbReference type="SAM" id="MobiDB-lite"/>
    </source>
</evidence>
<dbReference type="InterPro" id="IPR012340">
    <property type="entry name" value="NA-bd_OB-fold"/>
</dbReference>
<evidence type="ECO:0000256" key="5">
    <source>
        <dbReference type="ARBA" id="ARBA00023274"/>
    </source>
</evidence>
<reference evidence="9" key="1">
    <citation type="submission" date="2015-10" db="EMBL/GenBank/DDBJ databases">
        <title>The complete chloroplast genome sequence of Lavandula angustifolia.</title>
        <authorList>
            <person name="Chen K."/>
            <person name="Wang Z."/>
        </authorList>
    </citation>
    <scope>NUCLEOTIDE SEQUENCE</scope>
</reference>
<dbReference type="SUPFAM" id="SSF50249">
    <property type="entry name" value="Nucleic acid-binding proteins"/>
    <property type="match status" value="1"/>
</dbReference>
<dbReference type="GO" id="GO:0003735">
    <property type="term" value="F:structural constituent of ribosome"/>
    <property type="evidence" value="ECO:0007669"/>
    <property type="project" value="InterPro"/>
</dbReference>
<dbReference type="GO" id="GO:0005762">
    <property type="term" value="C:mitochondrial large ribosomal subunit"/>
    <property type="evidence" value="ECO:0007669"/>
    <property type="project" value="TreeGrafter"/>
</dbReference>
<feature type="domain" description="Large ribosomal subunit protein uL2 RNA-binding" evidence="8">
    <location>
        <begin position="40"/>
        <end position="116"/>
    </location>
</feature>
<dbReference type="Gene3D" id="4.10.950.10">
    <property type="entry name" value="Ribosomal protein L2, domain 3"/>
    <property type="match status" value="1"/>
</dbReference>
<comment type="subcellular location">
    <subcellularLocation>
        <location evidence="1">Plastid</location>
    </subcellularLocation>
</comment>
<dbReference type="GO" id="GO:0003723">
    <property type="term" value="F:RNA binding"/>
    <property type="evidence" value="ECO:0007669"/>
    <property type="project" value="InterPro"/>
</dbReference>
<dbReference type="InterPro" id="IPR022666">
    <property type="entry name" value="Ribosomal_uL2_RNA-bd_dom"/>
</dbReference>
<dbReference type="InterPro" id="IPR014726">
    <property type="entry name" value="Ribosomal_uL2_dom3"/>
</dbReference>
<organism evidence="9">
    <name type="scientific">Lavandula angustifolia</name>
    <name type="common">Lavender</name>
    <dbReference type="NCBI Taxonomy" id="39329"/>
    <lineage>
        <taxon>Eukaryota</taxon>
        <taxon>Viridiplantae</taxon>
        <taxon>Streptophyta</taxon>
        <taxon>Embryophyta</taxon>
        <taxon>Tracheophyta</taxon>
        <taxon>Spermatophyta</taxon>
        <taxon>Magnoliopsida</taxon>
        <taxon>eudicotyledons</taxon>
        <taxon>Gunneridae</taxon>
        <taxon>Pentapetalae</taxon>
        <taxon>asterids</taxon>
        <taxon>lamiids</taxon>
        <taxon>Lamiales</taxon>
        <taxon>Lamiaceae</taxon>
        <taxon>Nepetoideae</taxon>
        <taxon>Ocimeae</taxon>
        <taxon>Lavandulinae</taxon>
        <taxon>Lavandula</taxon>
    </lineage>
</organism>
<accession>A0A0X9U748</accession>
<dbReference type="GeneID" id="26890866"/>
<keyword evidence="9" id="KW-0150">Chloroplast</keyword>
<evidence type="ECO:0000259" key="8">
    <source>
        <dbReference type="SMART" id="SM01383"/>
    </source>
</evidence>
<evidence type="ECO:0000256" key="1">
    <source>
        <dbReference type="ARBA" id="ARBA00004474"/>
    </source>
</evidence>
<dbReference type="Gene3D" id="2.40.50.140">
    <property type="entry name" value="Nucleic acid-binding proteins"/>
    <property type="match status" value="1"/>
</dbReference>
<dbReference type="PROSITE" id="PS00467">
    <property type="entry name" value="RIBOSOMAL_L2"/>
    <property type="match status" value="1"/>
</dbReference>
<gene>
    <name evidence="9" type="primary">rpl2</name>
</gene>
<dbReference type="InterPro" id="IPR014722">
    <property type="entry name" value="Rib_uL2_dom2"/>
</dbReference>
<dbReference type="InterPro" id="IPR008991">
    <property type="entry name" value="Translation_prot_SH3-like_sf"/>
</dbReference>
<dbReference type="Gene3D" id="2.30.30.30">
    <property type="match status" value="1"/>
</dbReference>
<dbReference type="PANTHER" id="PTHR13691">
    <property type="entry name" value="RIBOSOMAL PROTEIN L2"/>
    <property type="match status" value="1"/>
</dbReference>